<comment type="similarity">
    <text evidence="2">Belongs to the TfdA dioxygenase family.</text>
</comment>
<dbReference type="GO" id="GO:0016706">
    <property type="term" value="F:2-oxoglutarate-dependent dioxygenase activity"/>
    <property type="evidence" value="ECO:0007669"/>
    <property type="project" value="TreeGrafter"/>
</dbReference>
<evidence type="ECO:0000256" key="2">
    <source>
        <dbReference type="ARBA" id="ARBA00005896"/>
    </source>
</evidence>
<accession>A0AAD9YZ58</accession>
<keyword evidence="4" id="KW-0223">Dioxygenase</keyword>
<keyword evidence="10" id="KW-1185">Reference proteome</keyword>
<feature type="region of interest" description="Disordered" evidence="7">
    <location>
        <begin position="1"/>
        <end position="53"/>
    </location>
</feature>
<dbReference type="InterPro" id="IPR051323">
    <property type="entry name" value="AtsK-like"/>
</dbReference>
<dbReference type="SUPFAM" id="SSF51197">
    <property type="entry name" value="Clavaminate synthase-like"/>
    <property type="match status" value="1"/>
</dbReference>
<proteinExistence type="inferred from homology"/>
<organism evidence="9 10">
    <name type="scientific">Lepraria neglecta</name>
    <dbReference type="NCBI Taxonomy" id="209136"/>
    <lineage>
        <taxon>Eukaryota</taxon>
        <taxon>Fungi</taxon>
        <taxon>Dikarya</taxon>
        <taxon>Ascomycota</taxon>
        <taxon>Pezizomycotina</taxon>
        <taxon>Lecanoromycetes</taxon>
        <taxon>OSLEUM clade</taxon>
        <taxon>Lecanoromycetidae</taxon>
        <taxon>Lecanorales</taxon>
        <taxon>Lecanorineae</taxon>
        <taxon>Stereocaulaceae</taxon>
        <taxon>Lepraria</taxon>
    </lineage>
</organism>
<sequence length="269" mass="29165">MAPGIVEPQPAPKSSFPKGLAGPKEAFIGGPQAYNKTAEENGTESQPAASHPNYLPVWDAETKYPPLEPFTHYEHGKDADSTFPDLLGDGISINDITPLTGAEVRGLQLSTLTDKAKDQLALFVAQKKVVVLHDQDFADLPIPEALDIGAYFGRLHIHPTSGAPQGHPEVHLVHRGAGDNTAQQLLENRTNTVTWHSDVTYENQPPGTSILYILDTPAAGGDTLFSNQAEAYNRLSPEFQKRLHGLTALHSGERTNRIVAKCVVELISR</sequence>
<evidence type="ECO:0000259" key="8">
    <source>
        <dbReference type="Pfam" id="PF02668"/>
    </source>
</evidence>
<reference evidence="9" key="1">
    <citation type="submission" date="2022-11" db="EMBL/GenBank/DDBJ databases">
        <title>Chromosomal genome sequence assembly and mating type (MAT) locus characterization of the leprose asexual lichenized fungus Lepraria neglecta (Nyl.) Erichsen.</title>
        <authorList>
            <person name="Allen J.L."/>
            <person name="Pfeffer B."/>
        </authorList>
    </citation>
    <scope>NUCLEOTIDE SEQUENCE</scope>
    <source>
        <strain evidence="9">Allen 5258</strain>
    </source>
</reference>
<evidence type="ECO:0000256" key="6">
    <source>
        <dbReference type="ARBA" id="ARBA00023004"/>
    </source>
</evidence>
<dbReference type="PANTHER" id="PTHR30468">
    <property type="entry name" value="ALPHA-KETOGLUTARATE-DEPENDENT SULFONATE DIOXYGENASE"/>
    <property type="match status" value="1"/>
</dbReference>
<name>A0AAD9YZ58_9LECA</name>
<dbReference type="Pfam" id="PF02668">
    <property type="entry name" value="TauD"/>
    <property type="match status" value="1"/>
</dbReference>
<feature type="domain" description="TauD/TfdA-like" evidence="8">
    <location>
        <begin position="94"/>
        <end position="257"/>
    </location>
</feature>
<evidence type="ECO:0000256" key="1">
    <source>
        <dbReference type="ARBA" id="ARBA00001954"/>
    </source>
</evidence>
<evidence type="ECO:0000256" key="7">
    <source>
        <dbReference type="SAM" id="MobiDB-lite"/>
    </source>
</evidence>
<dbReference type="GO" id="GO:0046872">
    <property type="term" value="F:metal ion binding"/>
    <property type="evidence" value="ECO:0007669"/>
    <property type="project" value="UniProtKB-KW"/>
</dbReference>
<dbReference type="Proteomes" id="UP001276659">
    <property type="component" value="Unassembled WGS sequence"/>
</dbReference>
<gene>
    <name evidence="9" type="ORF">OEA41_010500</name>
</gene>
<evidence type="ECO:0000313" key="9">
    <source>
        <dbReference type="EMBL" id="KAK3167373.1"/>
    </source>
</evidence>
<evidence type="ECO:0000313" key="10">
    <source>
        <dbReference type="Proteomes" id="UP001276659"/>
    </source>
</evidence>
<dbReference type="InterPro" id="IPR042098">
    <property type="entry name" value="TauD-like_sf"/>
</dbReference>
<keyword evidence="6" id="KW-0408">Iron</keyword>
<evidence type="ECO:0000256" key="5">
    <source>
        <dbReference type="ARBA" id="ARBA00023002"/>
    </source>
</evidence>
<protein>
    <recommendedName>
        <fullName evidence="8">TauD/TfdA-like domain-containing protein</fullName>
    </recommendedName>
</protein>
<dbReference type="GO" id="GO:0005737">
    <property type="term" value="C:cytoplasm"/>
    <property type="evidence" value="ECO:0007669"/>
    <property type="project" value="TreeGrafter"/>
</dbReference>
<dbReference type="InterPro" id="IPR003819">
    <property type="entry name" value="TauD/TfdA-like"/>
</dbReference>
<evidence type="ECO:0000256" key="4">
    <source>
        <dbReference type="ARBA" id="ARBA00022964"/>
    </source>
</evidence>
<keyword evidence="3" id="KW-0479">Metal-binding</keyword>
<evidence type="ECO:0000256" key="3">
    <source>
        <dbReference type="ARBA" id="ARBA00022723"/>
    </source>
</evidence>
<comment type="cofactor">
    <cofactor evidence="1">
        <name>Fe(2+)</name>
        <dbReference type="ChEBI" id="CHEBI:29033"/>
    </cofactor>
</comment>
<dbReference type="AlphaFoldDB" id="A0AAD9YZ58"/>
<dbReference type="PANTHER" id="PTHR30468:SF1">
    <property type="entry name" value="ALPHA-KETOGLUTARATE-DEPENDENT SULFONATE DIOXYGENASE"/>
    <property type="match status" value="1"/>
</dbReference>
<keyword evidence="5" id="KW-0560">Oxidoreductase</keyword>
<dbReference type="Gene3D" id="3.60.130.10">
    <property type="entry name" value="Clavaminate synthase-like"/>
    <property type="match status" value="1"/>
</dbReference>
<dbReference type="EMBL" id="JASNWA010000011">
    <property type="protein sequence ID" value="KAK3167373.1"/>
    <property type="molecule type" value="Genomic_DNA"/>
</dbReference>
<comment type="caution">
    <text evidence="9">The sequence shown here is derived from an EMBL/GenBank/DDBJ whole genome shotgun (WGS) entry which is preliminary data.</text>
</comment>